<dbReference type="SUPFAM" id="SSF103501">
    <property type="entry name" value="Respiratory nitrate reductase 1 gamma chain"/>
    <property type="match status" value="1"/>
</dbReference>
<reference evidence="2" key="1">
    <citation type="submission" date="2010-05" db="EMBL/GenBank/DDBJ databases">
        <title>The draft genome of Desulfonatronospira thiodismutans ASO3-1.</title>
        <authorList>
            <consortium name="US DOE Joint Genome Institute (JGI-PGF)"/>
            <person name="Lucas S."/>
            <person name="Copeland A."/>
            <person name="Lapidus A."/>
            <person name="Cheng J.-F."/>
            <person name="Bruce D."/>
            <person name="Goodwin L."/>
            <person name="Pitluck S."/>
            <person name="Chertkov O."/>
            <person name="Brettin T."/>
            <person name="Detter J.C."/>
            <person name="Han C."/>
            <person name="Land M.L."/>
            <person name="Hauser L."/>
            <person name="Kyrpides N."/>
            <person name="Mikhailova N."/>
            <person name="Muyzer G."/>
            <person name="Woyke T."/>
        </authorList>
    </citation>
    <scope>NUCLEOTIDE SEQUENCE [LARGE SCALE GENOMIC DNA]</scope>
    <source>
        <strain evidence="2">ASO3-1</strain>
    </source>
</reference>
<comment type="caution">
    <text evidence="2">The sequence shown here is derived from an EMBL/GenBank/DDBJ whole genome shotgun (WGS) entry which is preliminary data.</text>
</comment>
<name>D6SSM5_9BACT</name>
<organism evidence="2 3">
    <name type="scientific">Desulfonatronospira thiodismutans ASO3-1</name>
    <dbReference type="NCBI Taxonomy" id="555779"/>
    <lineage>
        <taxon>Bacteria</taxon>
        <taxon>Pseudomonadati</taxon>
        <taxon>Thermodesulfobacteriota</taxon>
        <taxon>Desulfovibrionia</taxon>
        <taxon>Desulfovibrionales</taxon>
        <taxon>Desulfonatronovibrionaceae</taxon>
        <taxon>Desulfonatronospira</taxon>
    </lineage>
</organism>
<dbReference type="Gene3D" id="1.20.950.20">
    <property type="entry name" value="Transmembrane di-heme cytochromes, Chain C"/>
    <property type="match status" value="1"/>
</dbReference>
<keyword evidence="1" id="KW-0472">Membrane</keyword>
<sequence>MDFYAFVEGPLTWIAILVFLVGIVVKGIMYYNASKKTDKLIHKYFSWKWVFATYAKWLLPNNETFKKQPLYCLAVYLFHVCIILLPIFAYQHIVMWEMSRFGISWASLPAGLAKWMTLAVVIIGLALMVRRAIHPDLKLLSRPADYLLLVVTILPFLTGYLAAHATLGTTGFLAENMQLFHMLSGQLMLILIPFTKLSHSVLFFFSRGATAVEFGRRGYSM</sequence>
<protein>
    <recommendedName>
        <fullName evidence="4">Nitrate reductase gamma subunit</fullName>
    </recommendedName>
</protein>
<accession>D6SSM5</accession>
<evidence type="ECO:0000313" key="2">
    <source>
        <dbReference type="EMBL" id="EFI33691.1"/>
    </source>
</evidence>
<keyword evidence="1" id="KW-0812">Transmembrane</keyword>
<keyword evidence="3" id="KW-1185">Reference proteome</keyword>
<evidence type="ECO:0008006" key="4">
    <source>
        <dbReference type="Google" id="ProtNLM"/>
    </source>
</evidence>
<keyword evidence="1" id="KW-1133">Transmembrane helix</keyword>
<dbReference type="RefSeq" id="WP_008871040.1">
    <property type="nucleotide sequence ID" value="NZ_ACJN02000003.1"/>
</dbReference>
<evidence type="ECO:0000256" key="1">
    <source>
        <dbReference type="SAM" id="Phobius"/>
    </source>
</evidence>
<gene>
    <name evidence="2" type="ORF">Dthio_PD1030</name>
</gene>
<feature type="transmembrane region" description="Helical" evidence="1">
    <location>
        <begin position="70"/>
        <end position="93"/>
    </location>
</feature>
<proteinExistence type="predicted"/>
<feature type="transmembrane region" description="Helical" evidence="1">
    <location>
        <begin position="145"/>
        <end position="167"/>
    </location>
</feature>
<dbReference type="eggNOG" id="COG2181">
    <property type="taxonomic scope" value="Bacteria"/>
</dbReference>
<feature type="transmembrane region" description="Helical" evidence="1">
    <location>
        <begin position="179"/>
        <end position="197"/>
    </location>
</feature>
<dbReference type="EMBL" id="ACJN02000003">
    <property type="protein sequence ID" value="EFI33691.1"/>
    <property type="molecule type" value="Genomic_DNA"/>
</dbReference>
<dbReference type="Proteomes" id="UP000005496">
    <property type="component" value="Unassembled WGS sequence"/>
</dbReference>
<feature type="transmembrane region" description="Helical" evidence="1">
    <location>
        <begin position="113"/>
        <end position="133"/>
    </location>
</feature>
<feature type="transmembrane region" description="Helical" evidence="1">
    <location>
        <begin position="12"/>
        <end position="33"/>
    </location>
</feature>
<evidence type="ECO:0000313" key="3">
    <source>
        <dbReference type="Proteomes" id="UP000005496"/>
    </source>
</evidence>
<dbReference type="AlphaFoldDB" id="D6SSM5"/>
<dbReference type="InterPro" id="IPR036197">
    <property type="entry name" value="NarG-like_sf"/>
</dbReference>
<dbReference type="OrthoDB" id="5450521at2"/>